<evidence type="ECO:0000313" key="1">
    <source>
        <dbReference type="EMBL" id="PDW03526.1"/>
    </source>
</evidence>
<dbReference type="Proteomes" id="UP000220527">
    <property type="component" value="Unassembled WGS sequence"/>
</dbReference>
<name>A0A2A6RKV6_9CHLR</name>
<gene>
    <name evidence="1" type="ORF">CJ255_08135</name>
</gene>
<reference evidence="2" key="1">
    <citation type="submission" date="2017-08" db="EMBL/GenBank/DDBJ databases">
        <authorList>
            <person name="Grouzdev D.S."/>
            <person name="Gaisin V.A."/>
            <person name="Rysina M.S."/>
            <person name="Gorlenko V.M."/>
        </authorList>
    </citation>
    <scope>NUCLEOTIDE SEQUENCE [LARGE SCALE GENOMIC DNA]</scope>
    <source>
        <strain evidence="2">Kir15-3F</strain>
    </source>
</reference>
<dbReference type="AlphaFoldDB" id="A0A2A6RKV6"/>
<comment type="caution">
    <text evidence="1">The sequence shown here is derived from an EMBL/GenBank/DDBJ whole genome shotgun (WGS) entry which is preliminary data.</text>
</comment>
<keyword evidence="2" id="KW-1185">Reference proteome</keyword>
<accession>A0A2A6RKV6</accession>
<proteinExistence type="predicted"/>
<protein>
    <submittedName>
        <fullName evidence="1">Uncharacterized protein</fullName>
    </submittedName>
</protein>
<sequence>MNHAIEARRTLPDLCLLPLEAALRPQGSATVIILERDHSLHNYPPTEPSTHVQQAALELPEAQVQPHLLRRIIKFIFDLLGINTMEVRIHDHMQH</sequence>
<evidence type="ECO:0000313" key="2">
    <source>
        <dbReference type="Proteomes" id="UP000220527"/>
    </source>
</evidence>
<dbReference type="EMBL" id="NQWI01000027">
    <property type="protein sequence ID" value="PDW03526.1"/>
    <property type="molecule type" value="Genomic_DNA"/>
</dbReference>
<organism evidence="1 2">
    <name type="scientific">Candidatus Viridilinea mediisalina</name>
    <dbReference type="NCBI Taxonomy" id="2024553"/>
    <lineage>
        <taxon>Bacteria</taxon>
        <taxon>Bacillati</taxon>
        <taxon>Chloroflexota</taxon>
        <taxon>Chloroflexia</taxon>
        <taxon>Chloroflexales</taxon>
        <taxon>Chloroflexineae</taxon>
        <taxon>Oscillochloridaceae</taxon>
        <taxon>Candidatus Viridilinea</taxon>
    </lineage>
</organism>